<organism evidence="1 2">
    <name type="scientific">Amycolatopsis alba DSM 44262</name>
    <dbReference type="NCBI Taxonomy" id="1125972"/>
    <lineage>
        <taxon>Bacteria</taxon>
        <taxon>Bacillati</taxon>
        <taxon>Actinomycetota</taxon>
        <taxon>Actinomycetes</taxon>
        <taxon>Pseudonocardiales</taxon>
        <taxon>Pseudonocardiaceae</taxon>
        <taxon>Amycolatopsis</taxon>
    </lineage>
</organism>
<reference evidence="1 2" key="1">
    <citation type="submission" date="2017-07" db="EMBL/GenBank/DDBJ databases">
        <title>Amycolatopsis alba DSM 44262 Genome sequencing and assembly.</title>
        <authorList>
            <person name="Kaur N."/>
            <person name="Mayilraj S."/>
        </authorList>
    </citation>
    <scope>NUCLEOTIDE SEQUENCE [LARGE SCALE GENOMIC DNA]</scope>
    <source>
        <strain evidence="1 2">DSM 44262</strain>
    </source>
</reference>
<sequence>MVPNHLLRDLLTESGWTGQKLANRTNALGAELGLQLHYDRTAVAHWLSGSRPRTPVPELVAEAFTRHLGRRLTVSEVGFAPITTVSVPPGWGASIVAELTKLCQDGAASRSAVSGSLYSLAALSIPDWAELAAAATVSLPTDRRSKVGRTEVEAARAMLRLFSAADLSFGGGHARPALAHYLRSTIGPWLRANAAPSVRTDLLTAAAQLCYLCGFLCFDDELHGTAQRYYLAALRLAHEAGDATQYAISLRALSVQARMLGHRRHAVNLALNAVRALPAHAPARTRAFLTGQVAVAKAAADEQHQAVRHLLDAENYLSRDDALAAPVGTYHCAALSHHHAAVRACLGERDAAISALTRSLHRRPSGERRARAITSARLAELYFAAGELERACHTWGQFLDDYPHLCSGRADVALTSLRSRLRPYAGRHPALTVARRATELRRSRPAGRP</sequence>
<dbReference type="InterPro" id="IPR011990">
    <property type="entry name" value="TPR-like_helical_dom_sf"/>
</dbReference>
<dbReference type="OrthoDB" id="3213425at2"/>
<dbReference type="Proteomes" id="UP000215563">
    <property type="component" value="Unassembled WGS sequence"/>
</dbReference>
<comment type="caution">
    <text evidence="1">The sequence shown here is derived from an EMBL/GenBank/DDBJ whole genome shotgun (WGS) entry which is preliminary data.</text>
</comment>
<keyword evidence="2" id="KW-1185">Reference proteome</keyword>
<dbReference type="RefSeq" id="WP_020636143.1">
    <property type="nucleotide sequence ID" value="NZ_KB913032.1"/>
</dbReference>
<evidence type="ECO:0008006" key="3">
    <source>
        <dbReference type="Google" id="ProtNLM"/>
    </source>
</evidence>
<dbReference type="SUPFAM" id="SSF48452">
    <property type="entry name" value="TPR-like"/>
    <property type="match status" value="1"/>
</dbReference>
<evidence type="ECO:0000313" key="1">
    <source>
        <dbReference type="EMBL" id="OXM43164.1"/>
    </source>
</evidence>
<protein>
    <recommendedName>
        <fullName evidence="3">Transcriptional regulator</fullName>
    </recommendedName>
</protein>
<evidence type="ECO:0000313" key="2">
    <source>
        <dbReference type="Proteomes" id="UP000215563"/>
    </source>
</evidence>
<dbReference type="EMBL" id="NMQU01000158">
    <property type="protein sequence ID" value="OXM43164.1"/>
    <property type="molecule type" value="Genomic_DNA"/>
</dbReference>
<accession>A0A229R9S4</accession>
<proteinExistence type="predicted"/>
<gene>
    <name evidence="1" type="ORF">CFP75_39890</name>
</gene>
<name>A0A229R9S4_AMYAL</name>
<dbReference type="AlphaFoldDB" id="A0A229R9S4"/>
<dbReference type="Gene3D" id="1.25.40.10">
    <property type="entry name" value="Tetratricopeptide repeat domain"/>
    <property type="match status" value="1"/>
</dbReference>